<dbReference type="EMBL" id="AZSP01000243">
    <property type="protein sequence ID" value="PVE09241.1"/>
    <property type="molecule type" value="Genomic_DNA"/>
</dbReference>
<dbReference type="AlphaFoldDB" id="A0A2T7T2F2"/>
<name>A0A2T7T2F2_9ACTN</name>
<evidence type="ECO:0000313" key="2">
    <source>
        <dbReference type="EMBL" id="PVE09241.1"/>
    </source>
</evidence>
<evidence type="ECO:0000313" key="3">
    <source>
        <dbReference type="Proteomes" id="UP000245992"/>
    </source>
</evidence>
<dbReference type="RefSeq" id="WP_030350202.1">
    <property type="nucleotide sequence ID" value="NZ_AZSP01000243.1"/>
</dbReference>
<organism evidence="2 3">
    <name type="scientific">Streptomyces scopuliridis RB72</name>
    <dbReference type="NCBI Taxonomy" id="1440053"/>
    <lineage>
        <taxon>Bacteria</taxon>
        <taxon>Bacillati</taxon>
        <taxon>Actinomycetota</taxon>
        <taxon>Actinomycetes</taxon>
        <taxon>Kitasatosporales</taxon>
        <taxon>Streptomycetaceae</taxon>
        <taxon>Streptomyces</taxon>
    </lineage>
</organism>
<gene>
    <name evidence="2" type="ORF">Y717_01180</name>
</gene>
<feature type="compositionally biased region" description="Low complexity" evidence="1">
    <location>
        <begin position="106"/>
        <end position="120"/>
    </location>
</feature>
<proteinExistence type="predicted"/>
<accession>A0A2T7T2F2</accession>
<comment type="caution">
    <text evidence="2">The sequence shown here is derived from an EMBL/GenBank/DDBJ whole genome shotgun (WGS) entry which is preliminary data.</text>
</comment>
<evidence type="ECO:0000256" key="1">
    <source>
        <dbReference type="SAM" id="MobiDB-lite"/>
    </source>
</evidence>
<reference evidence="2 3" key="1">
    <citation type="submission" date="2013-12" db="EMBL/GenBank/DDBJ databases">
        <title>Annotated genome of Streptomyces scopuliridis.</title>
        <authorList>
            <person name="Olson J.B."/>
        </authorList>
    </citation>
    <scope>NUCLEOTIDE SEQUENCE [LARGE SCALE GENOMIC DNA]</scope>
    <source>
        <strain evidence="2 3">RB72</strain>
    </source>
</reference>
<dbReference type="STRING" id="1440053.GCA_000718095_01025"/>
<sequence length="120" mass="13751">MRPTLAAAQLRGRLTQYLTTTCALTGEDTRRVLERCLEHAETGMLRGPFLRIRTPFHKAEAGWEKHLEWVPGFAPYRHQAKAYERLSTLHGPPCRRWSRRARVLGRPSRSSSRRSTSAAP</sequence>
<dbReference type="Proteomes" id="UP000245992">
    <property type="component" value="Unassembled WGS sequence"/>
</dbReference>
<protein>
    <submittedName>
        <fullName evidence="2">Uncharacterized protein</fullName>
    </submittedName>
</protein>
<feature type="region of interest" description="Disordered" evidence="1">
    <location>
        <begin position="100"/>
        <end position="120"/>
    </location>
</feature>
<keyword evidence="3" id="KW-1185">Reference proteome</keyword>